<feature type="compositionally biased region" description="Basic and acidic residues" evidence="1">
    <location>
        <begin position="13"/>
        <end position="31"/>
    </location>
</feature>
<gene>
    <name evidence="2" type="ORF">JKL49_09040</name>
</gene>
<reference evidence="2" key="1">
    <citation type="submission" date="2021-01" db="EMBL/GenBank/DDBJ databases">
        <title>Genome sequence of Phenylobacterium sp. 20VBR1 isolated from a valley glaceir, Ny-Alesund, Svalbard.</title>
        <authorList>
            <person name="Thomas F.A."/>
            <person name="Krishnan K.P."/>
            <person name="Sinha R.K."/>
        </authorList>
    </citation>
    <scope>NUCLEOTIDE SEQUENCE</scope>
    <source>
        <strain evidence="2">20VBR1</strain>
    </source>
</reference>
<dbReference type="AlphaFoldDB" id="A0A974S9A0"/>
<sequence>MAPDSGVHPGDAGSRRRDVQGRQAEGAHFRVDTPCWPPSSRAPPSPWW</sequence>
<organism evidence="2">
    <name type="scientific">Phenylobacterium glaciei</name>
    <dbReference type="NCBI Taxonomy" id="2803784"/>
    <lineage>
        <taxon>Bacteria</taxon>
        <taxon>Pseudomonadati</taxon>
        <taxon>Pseudomonadota</taxon>
        <taxon>Alphaproteobacteria</taxon>
        <taxon>Caulobacterales</taxon>
        <taxon>Caulobacteraceae</taxon>
        <taxon>Phenylobacterium</taxon>
    </lineage>
</organism>
<accession>A0A974S9A0</accession>
<evidence type="ECO:0000313" key="2">
    <source>
        <dbReference type="EMBL" id="QQZ51229.1"/>
    </source>
</evidence>
<feature type="compositionally biased region" description="Pro residues" evidence="1">
    <location>
        <begin position="35"/>
        <end position="48"/>
    </location>
</feature>
<dbReference type="EMBL" id="CP068570">
    <property type="protein sequence ID" value="QQZ51229.1"/>
    <property type="molecule type" value="Genomic_DNA"/>
</dbReference>
<protein>
    <submittedName>
        <fullName evidence="2">Uncharacterized protein</fullName>
    </submittedName>
</protein>
<evidence type="ECO:0000256" key="1">
    <source>
        <dbReference type="SAM" id="MobiDB-lite"/>
    </source>
</evidence>
<name>A0A974S9A0_9CAUL</name>
<feature type="region of interest" description="Disordered" evidence="1">
    <location>
        <begin position="1"/>
        <end position="48"/>
    </location>
</feature>
<proteinExistence type="predicted"/>